<accession>A0AA39YBV7</accession>
<dbReference type="InterPro" id="IPR044202">
    <property type="entry name" value="LETM1/MDM38-like"/>
</dbReference>
<evidence type="ECO:0000256" key="1">
    <source>
        <dbReference type="ARBA" id="ARBA00004434"/>
    </source>
</evidence>
<dbReference type="Pfam" id="PF07766">
    <property type="entry name" value="LETM1_RBD"/>
    <property type="match status" value="1"/>
</dbReference>
<dbReference type="PROSITE" id="PS51758">
    <property type="entry name" value="LETM1_RBD"/>
    <property type="match status" value="1"/>
</dbReference>
<dbReference type="PANTHER" id="PTHR14009:SF6">
    <property type="entry name" value="LETM1 RBD DOMAIN-CONTAINING PROTEIN"/>
    <property type="match status" value="1"/>
</dbReference>
<evidence type="ECO:0000256" key="9">
    <source>
        <dbReference type="SAM" id="Phobius"/>
    </source>
</evidence>
<keyword evidence="4 9" id="KW-1133">Transmembrane helix</keyword>
<name>A0AA39YBV7_9PEZI</name>
<feature type="region of interest" description="Disordered" evidence="8">
    <location>
        <begin position="50"/>
        <end position="96"/>
    </location>
</feature>
<evidence type="ECO:0000256" key="8">
    <source>
        <dbReference type="SAM" id="MobiDB-lite"/>
    </source>
</evidence>
<gene>
    <name evidence="11" type="ORF">B0T16DRAFT_410074</name>
</gene>
<dbReference type="InterPro" id="IPR033122">
    <property type="entry name" value="LETM1-like_RBD"/>
</dbReference>
<evidence type="ECO:0000256" key="7">
    <source>
        <dbReference type="PROSITE-ProRule" id="PRU01094"/>
    </source>
</evidence>
<dbReference type="GO" id="GO:0005743">
    <property type="term" value="C:mitochondrial inner membrane"/>
    <property type="evidence" value="ECO:0007669"/>
    <property type="project" value="UniProtKB-SubCell"/>
</dbReference>
<reference evidence="11" key="1">
    <citation type="submission" date="2023-06" db="EMBL/GenBank/DDBJ databases">
        <title>Genome-scale phylogeny and comparative genomics of the fungal order Sordariales.</title>
        <authorList>
            <consortium name="Lawrence Berkeley National Laboratory"/>
            <person name="Hensen N."/>
            <person name="Bonometti L."/>
            <person name="Westerberg I."/>
            <person name="Brannstrom I.O."/>
            <person name="Guillou S."/>
            <person name="Cros-Aarteil S."/>
            <person name="Calhoun S."/>
            <person name="Haridas S."/>
            <person name="Kuo A."/>
            <person name="Mondo S."/>
            <person name="Pangilinan J."/>
            <person name="Riley R."/>
            <person name="Labutti K."/>
            <person name="Andreopoulos B."/>
            <person name="Lipzen A."/>
            <person name="Chen C."/>
            <person name="Yanf M."/>
            <person name="Daum C."/>
            <person name="Ng V."/>
            <person name="Clum A."/>
            <person name="Steindorff A."/>
            <person name="Ohm R."/>
            <person name="Martin F."/>
            <person name="Silar P."/>
            <person name="Natvig D."/>
            <person name="Lalanne C."/>
            <person name="Gautier V."/>
            <person name="Ament-Velasquez S.L."/>
            <person name="Kruys A."/>
            <person name="Hutchinson M.I."/>
            <person name="Powell A.J."/>
            <person name="Barry K."/>
            <person name="Miller A.N."/>
            <person name="Grigoriev I.V."/>
            <person name="Debuchy R."/>
            <person name="Gladieux P."/>
            <person name="Thoren M.H."/>
            <person name="Johannesson H."/>
        </authorList>
    </citation>
    <scope>NUCLEOTIDE SEQUENCE</scope>
    <source>
        <strain evidence="11">SMH2532-1</strain>
    </source>
</reference>
<evidence type="ECO:0000259" key="10">
    <source>
        <dbReference type="PROSITE" id="PS51758"/>
    </source>
</evidence>
<comment type="subcellular location">
    <subcellularLocation>
        <location evidence="1">Mitochondrion inner membrane</location>
        <topology evidence="1">Single-pass membrane protein</topology>
    </subcellularLocation>
</comment>
<evidence type="ECO:0000313" key="11">
    <source>
        <dbReference type="EMBL" id="KAK0649434.1"/>
    </source>
</evidence>
<keyword evidence="6 9" id="KW-0472">Membrane</keyword>
<evidence type="ECO:0000256" key="6">
    <source>
        <dbReference type="ARBA" id="ARBA00023136"/>
    </source>
</evidence>
<dbReference type="Proteomes" id="UP001174936">
    <property type="component" value="Unassembled WGS sequence"/>
</dbReference>
<dbReference type="AlphaFoldDB" id="A0AA39YBV7"/>
<dbReference type="PANTHER" id="PTHR14009">
    <property type="entry name" value="LEUCINE ZIPPER-EF-HAND CONTAINING TRANSMEMBRANE PROTEIN"/>
    <property type="match status" value="1"/>
</dbReference>
<dbReference type="GO" id="GO:0043022">
    <property type="term" value="F:ribosome binding"/>
    <property type="evidence" value="ECO:0007669"/>
    <property type="project" value="InterPro"/>
</dbReference>
<evidence type="ECO:0000313" key="12">
    <source>
        <dbReference type="Proteomes" id="UP001174936"/>
    </source>
</evidence>
<dbReference type="EMBL" id="JAULSV010000003">
    <property type="protein sequence ID" value="KAK0649434.1"/>
    <property type="molecule type" value="Genomic_DNA"/>
</dbReference>
<comment type="caution">
    <text evidence="11">The sequence shown here is derived from an EMBL/GenBank/DDBJ whole genome shotgun (WGS) entry which is preliminary data.</text>
</comment>
<keyword evidence="2 9" id="KW-0812">Transmembrane</keyword>
<evidence type="ECO:0000256" key="5">
    <source>
        <dbReference type="ARBA" id="ARBA00023128"/>
    </source>
</evidence>
<evidence type="ECO:0000256" key="4">
    <source>
        <dbReference type="ARBA" id="ARBA00022989"/>
    </source>
</evidence>
<keyword evidence="5 7" id="KW-0496">Mitochondrion</keyword>
<sequence length="336" mass="36742">MRHDLVACGALRRQLFLISYARVAPGLLSASRSAQPRLLPITAASLRYSSSSPAKRAAADTPPQQTTSRNRDRTAANPPPSTRPPPLDLPTRSPTTSTFSHLFSTGKAFLTFYKTGLRQIWTNYRTAYPSSSGPPLPPPRPGTRAHLQFTARLRHDISRLPAFSLLLLICGETTPFFVLLFPAIVPLTCRIPKQVTQLQRAAEARRARAIADLSAAWPTDPVPYAARALGLTPSLLDRVGVTLPASLVGGRLQKRLRFLAEDDRLLLQAGGVGALESEEVPLACAERGIPVLDRDEKMLRKALESWLAFAGKWDLDQGAREARMMELILAQSSGQI</sequence>
<feature type="domain" description="Letm1 RBD" evidence="10">
    <location>
        <begin position="149"/>
        <end position="336"/>
    </location>
</feature>
<feature type="compositionally biased region" description="Pro residues" evidence="8">
    <location>
        <begin position="77"/>
        <end position="88"/>
    </location>
</feature>
<proteinExistence type="predicted"/>
<protein>
    <recommendedName>
        <fullName evidence="10">Letm1 RBD domain-containing protein</fullName>
    </recommendedName>
</protein>
<keyword evidence="12" id="KW-1185">Reference proteome</keyword>
<feature type="transmembrane region" description="Helical" evidence="9">
    <location>
        <begin position="162"/>
        <end position="185"/>
    </location>
</feature>
<dbReference type="GO" id="GO:0030003">
    <property type="term" value="P:intracellular monoatomic cation homeostasis"/>
    <property type="evidence" value="ECO:0007669"/>
    <property type="project" value="TreeGrafter"/>
</dbReference>
<organism evidence="11 12">
    <name type="scientific">Cercophora newfieldiana</name>
    <dbReference type="NCBI Taxonomy" id="92897"/>
    <lineage>
        <taxon>Eukaryota</taxon>
        <taxon>Fungi</taxon>
        <taxon>Dikarya</taxon>
        <taxon>Ascomycota</taxon>
        <taxon>Pezizomycotina</taxon>
        <taxon>Sordariomycetes</taxon>
        <taxon>Sordariomycetidae</taxon>
        <taxon>Sordariales</taxon>
        <taxon>Lasiosphaeriaceae</taxon>
        <taxon>Cercophora</taxon>
    </lineage>
</organism>
<evidence type="ECO:0000256" key="3">
    <source>
        <dbReference type="ARBA" id="ARBA00022792"/>
    </source>
</evidence>
<keyword evidence="3" id="KW-0999">Mitochondrion inner membrane</keyword>
<evidence type="ECO:0000256" key="2">
    <source>
        <dbReference type="ARBA" id="ARBA00022692"/>
    </source>
</evidence>